<dbReference type="Proteomes" id="UP001165064">
    <property type="component" value="Unassembled WGS sequence"/>
</dbReference>
<evidence type="ECO:0000313" key="1">
    <source>
        <dbReference type="EMBL" id="GME72413.1"/>
    </source>
</evidence>
<comment type="caution">
    <text evidence="1">The sequence shown here is derived from an EMBL/GenBank/DDBJ whole genome shotgun (WGS) entry which is preliminary data.</text>
</comment>
<keyword evidence="2" id="KW-1185">Reference proteome</keyword>
<protein>
    <submittedName>
        <fullName evidence="1">Unnamed protein product</fullName>
    </submittedName>
</protein>
<proteinExistence type="predicted"/>
<evidence type="ECO:0000313" key="2">
    <source>
        <dbReference type="Proteomes" id="UP001165064"/>
    </source>
</evidence>
<gene>
    <name evidence="1" type="ORF">Amon02_000098100</name>
</gene>
<sequence length="670" mass="77406">MIMPLMNQSPKTENQNLKQFNLITNQLPLDIIILIYQLVLTDNINFTNLLNHYQYSQKQDLLFDLIFKMCAANYILLMPGLELLDYGDNILIQNPYLGTYENCVADSIDILGDPNSETVQRLLRNQGKIQFKLLVLFPYLLHRSRHLHLKSSNVWNKIVHQLNLFAGISYFNWSNDDNFDIDNESFNSKIHQFHFPDYTICPYIASQTFPNLKKFNMSIPVEFFDSDEAQQLFTMTPVPSLKMIELTVKVDPIFRPKLRNLQLVKDFVINNTLFFEIHLRILNNRNVGLPDQLFNGDTLINSLVSTINWTFQLNDYVENLPDLNSFMNLRILKLHFSGGGCKNIHVKSNSLCNLYLNNDVIHNESITQTDRSFSPFVSFKLDTPNLNKLRLQNLTIANTESSLIIPPTVKSITFEYVNCKTSKVVLPSQLESLLTIQSDDLMNQVERKLIGINKLQNLIDVDITCFDSILLKNMMDKLPKQTISEIRLQIDDAEYDPEFGMCQVLDELTWDDYTTNSTTSLTFDCHLCDLSGFGNLFRLFITSYKFTNWNLSFIPDSLEYLGLTIGSLQIRIWFNDCSLFTESKNQVGDITILGNDDIKDKDKIEWDVDCFRMGCEFMFIDLGDLSLDMIKYLCVSCSDKHQFVVVRLLAQDTVNTNGIDVFSSKYRVVN</sequence>
<dbReference type="EMBL" id="BSXS01000416">
    <property type="protein sequence ID" value="GME72413.1"/>
    <property type="molecule type" value="Genomic_DNA"/>
</dbReference>
<name>A0ACB5STN8_AMBMO</name>
<reference evidence="1" key="1">
    <citation type="submission" date="2023-04" db="EMBL/GenBank/DDBJ databases">
        <title>Ambrosiozyma monospora NBRC 10751.</title>
        <authorList>
            <person name="Ichikawa N."/>
            <person name="Sato H."/>
            <person name="Tonouchi N."/>
        </authorList>
    </citation>
    <scope>NUCLEOTIDE SEQUENCE</scope>
    <source>
        <strain evidence="1">NBRC 10751</strain>
    </source>
</reference>
<accession>A0ACB5STN8</accession>
<organism evidence="1 2">
    <name type="scientific">Ambrosiozyma monospora</name>
    <name type="common">Yeast</name>
    <name type="synonym">Endomycopsis monosporus</name>
    <dbReference type="NCBI Taxonomy" id="43982"/>
    <lineage>
        <taxon>Eukaryota</taxon>
        <taxon>Fungi</taxon>
        <taxon>Dikarya</taxon>
        <taxon>Ascomycota</taxon>
        <taxon>Saccharomycotina</taxon>
        <taxon>Pichiomycetes</taxon>
        <taxon>Pichiales</taxon>
        <taxon>Pichiaceae</taxon>
        <taxon>Ambrosiozyma</taxon>
    </lineage>
</organism>